<organism evidence="1">
    <name type="scientific">marine metagenome</name>
    <dbReference type="NCBI Taxonomy" id="408172"/>
    <lineage>
        <taxon>unclassified sequences</taxon>
        <taxon>metagenomes</taxon>
        <taxon>ecological metagenomes</taxon>
    </lineage>
</organism>
<protein>
    <submittedName>
        <fullName evidence="1">Uncharacterized protein</fullName>
    </submittedName>
</protein>
<evidence type="ECO:0000313" key="1">
    <source>
        <dbReference type="EMBL" id="SUZ87638.1"/>
    </source>
</evidence>
<reference evidence="1" key="1">
    <citation type="submission" date="2018-05" db="EMBL/GenBank/DDBJ databases">
        <authorList>
            <person name="Lanie J.A."/>
            <person name="Ng W.-L."/>
            <person name="Kazmierczak K.M."/>
            <person name="Andrzejewski T.M."/>
            <person name="Davidsen T.M."/>
            <person name="Wayne K.J."/>
            <person name="Tettelin H."/>
            <person name="Glass J.I."/>
            <person name="Rusch D."/>
            <person name="Podicherti R."/>
            <person name="Tsui H.-C.T."/>
            <person name="Winkler M.E."/>
        </authorList>
    </citation>
    <scope>NUCLEOTIDE SEQUENCE</scope>
</reference>
<gene>
    <name evidence="1" type="ORF">METZ01_LOCUS40492</name>
</gene>
<dbReference type="AlphaFoldDB" id="A0A381R9N3"/>
<proteinExistence type="predicted"/>
<sequence length="49" mass="5527">MNTVYPFLVVEHKGNNNSLEGNASIRLILNLFLKLLQSNYTTDQISDMG</sequence>
<accession>A0A381R9N3</accession>
<dbReference type="EMBL" id="UINC01001734">
    <property type="protein sequence ID" value="SUZ87638.1"/>
    <property type="molecule type" value="Genomic_DNA"/>
</dbReference>
<name>A0A381R9N3_9ZZZZ</name>